<gene>
    <name evidence="2" type="ORF">FHS79_000238</name>
</gene>
<name>A0A841L8A4_9SPHN</name>
<proteinExistence type="predicted"/>
<feature type="chain" id="PRO_5032816801" description="Transporter" evidence="1">
    <location>
        <begin position="22"/>
        <end position="267"/>
    </location>
</feature>
<comment type="caution">
    <text evidence="2">The sequence shown here is derived from an EMBL/GenBank/DDBJ whole genome shotgun (WGS) entry which is preliminary data.</text>
</comment>
<accession>A0A841L8A4</accession>
<feature type="signal peptide" evidence="1">
    <location>
        <begin position="1"/>
        <end position="21"/>
    </location>
</feature>
<dbReference type="Pfam" id="PF13557">
    <property type="entry name" value="Phenol_MetA_deg"/>
    <property type="match status" value="1"/>
</dbReference>
<dbReference type="RefSeq" id="WP_207792174.1">
    <property type="nucleotide sequence ID" value="NZ_BMOX01000024.1"/>
</dbReference>
<protein>
    <recommendedName>
        <fullName evidence="4">Transporter</fullName>
    </recommendedName>
</protein>
<evidence type="ECO:0008006" key="4">
    <source>
        <dbReference type="Google" id="ProtNLM"/>
    </source>
</evidence>
<dbReference type="InterPro" id="IPR025737">
    <property type="entry name" value="FApF"/>
</dbReference>
<dbReference type="EMBL" id="JACIIV010000002">
    <property type="protein sequence ID" value="MBB6226085.1"/>
    <property type="molecule type" value="Genomic_DNA"/>
</dbReference>
<organism evidence="2 3">
    <name type="scientific">Polymorphobacter multimanifer</name>
    <dbReference type="NCBI Taxonomy" id="1070431"/>
    <lineage>
        <taxon>Bacteria</taxon>
        <taxon>Pseudomonadati</taxon>
        <taxon>Pseudomonadota</taxon>
        <taxon>Alphaproteobacteria</taxon>
        <taxon>Sphingomonadales</taxon>
        <taxon>Sphingosinicellaceae</taxon>
        <taxon>Polymorphobacter</taxon>
    </lineage>
</organism>
<evidence type="ECO:0000256" key="1">
    <source>
        <dbReference type="SAM" id="SignalP"/>
    </source>
</evidence>
<dbReference type="Proteomes" id="UP000538147">
    <property type="component" value="Unassembled WGS sequence"/>
</dbReference>
<keyword evidence="1" id="KW-0732">Signal</keyword>
<dbReference type="AlphaFoldDB" id="A0A841L8A4"/>
<evidence type="ECO:0000313" key="3">
    <source>
        <dbReference type="Proteomes" id="UP000538147"/>
    </source>
</evidence>
<sequence length="267" mass="28515">MIIRFQMFAIALAVVPTVALGQPTSEPGPICTDRPTKATSVCTVPAGTFQLEADLPNWTRLDDAGTRTDTVLYANPTLKLGLGPNTDIQANIAPYVDVRTRAGGVVSHVRGVGDLFVRLKQRLTNPAAKVQVGVVPYIKAPLAKRGIGNREWEGGVVVPVQFSLPQSFTLTFAPEMDVLADGDGSGKHVQLIGVVNLAKPLSSKVTAYAELWTAQNYDPAGTVRQYSADVALAYLASPTLQFDVGGNFGLNRATPDAQIYFGISTRF</sequence>
<reference evidence="2 3" key="1">
    <citation type="submission" date="2020-08" db="EMBL/GenBank/DDBJ databases">
        <title>Genomic Encyclopedia of Type Strains, Phase IV (KMG-IV): sequencing the most valuable type-strain genomes for metagenomic binning, comparative biology and taxonomic classification.</title>
        <authorList>
            <person name="Goeker M."/>
        </authorList>
    </citation>
    <scope>NUCLEOTIDE SEQUENCE [LARGE SCALE GENOMIC DNA]</scope>
    <source>
        <strain evidence="2 3">DSM 102189</strain>
    </source>
</reference>
<keyword evidence="3" id="KW-1185">Reference proteome</keyword>
<evidence type="ECO:0000313" key="2">
    <source>
        <dbReference type="EMBL" id="MBB6226085.1"/>
    </source>
</evidence>